<protein>
    <recommendedName>
        <fullName evidence="1">DUF4435 domain-containing protein</fullName>
    </recommendedName>
</protein>
<organism evidence="2">
    <name type="scientific">Klebsiella pneumoniae</name>
    <dbReference type="NCBI Taxonomy" id="573"/>
    <lineage>
        <taxon>Bacteria</taxon>
        <taxon>Pseudomonadati</taxon>
        <taxon>Pseudomonadota</taxon>
        <taxon>Gammaproteobacteria</taxon>
        <taxon>Enterobacterales</taxon>
        <taxon>Enterobacteriaceae</taxon>
        <taxon>Klebsiella/Raoultella group</taxon>
        <taxon>Klebsiella</taxon>
        <taxon>Klebsiella pneumoniae complex</taxon>
    </lineage>
</organism>
<name>A0A486S988_KLEPN</name>
<dbReference type="Pfam" id="PF14491">
    <property type="entry name" value="DUF4435"/>
    <property type="match status" value="1"/>
</dbReference>
<proteinExistence type="predicted"/>
<dbReference type="AlphaFoldDB" id="A0A486S988"/>
<sequence>MSNNLLHVMKKEALSRNPLKQEILLKTSSFDKIFVFEGVDDYPVYDEWMKRNPIYINAGHLVAKGKKQIIELYEHAIQHDDQEILTSCYFFVDHDFDIFEHNSDNIVTLSCYSIENYIINSYSTKSYLKDEFKMDITRSDLLERIKKDFESDFHSFQRLAKELCKPLFVNHNANDKAKFYDKISSVINIEYKNITIKENAKLIGYEVNEDSENVKALISMFDNLPYERAIKGKYVFEFIKNWLSSLKLHLSTNKDLKITKDPLMLERRRLACATPIPQEMLRFA</sequence>
<dbReference type="EMBL" id="CAAHDA010000002">
    <property type="protein sequence ID" value="VGM10729.1"/>
    <property type="molecule type" value="Genomic_DNA"/>
</dbReference>
<feature type="domain" description="DUF4435" evidence="1">
    <location>
        <begin position="32"/>
        <end position="247"/>
    </location>
</feature>
<evidence type="ECO:0000259" key="1">
    <source>
        <dbReference type="Pfam" id="PF14491"/>
    </source>
</evidence>
<dbReference type="InterPro" id="IPR029492">
    <property type="entry name" value="DUF4435"/>
</dbReference>
<gene>
    <name evidence="2" type="ORF">SAMEA4873654_02405</name>
</gene>
<reference evidence="2" key="1">
    <citation type="submission" date="2019-03" db="EMBL/GenBank/DDBJ databases">
        <authorList>
            <consortium name="Pathogen Informatics"/>
        </authorList>
    </citation>
    <scope>NUCLEOTIDE SEQUENCE</scope>
    <source>
        <strain evidence="2">5012STDY7626458</strain>
    </source>
</reference>
<accession>A0A486S988</accession>
<dbReference type="RefSeq" id="WP_064188295.1">
    <property type="nucleotide sequence ID" value="NZ_BIHS01000002.1"/>
</dbReference>
<evidence type="ECO:0000313" key="2">
    <source>
        <dbReference type="EMBL" id="VGM10729.1"/>
    </source>
</evidence>